<feature type="region of interest" description="Disordered" evidence="1">
    <location>
        <begin position="243"/>
        <end position="263"/>
    </location>
</feature>
<sequence precursor="true">MGDEVLAATCILIAPGQIVEVRAITDDGIASGYFDSPEDLAEKVGALDVLPSVQGIYITLNPVNPALLSRRANRIKIRLGKKDVTTSDADIVRRRWLPVDVDPVRPSGVSSTGTEHAAAIAKARRIAEYLTGMGWPAPVLADSGNGAHLLYLIDLSNDDRSRDLVKHCLEVLASVFNDAVAQVDVANFNAARIWKLYGTMSRKGDSTADRPHRRAAIIEAPEAPEIVEQTLLVRLAGVLPEPPAAPAPARPAGKAGNPPARAPLDLRRWLSDHHIAVQTEKPYQGGTLFLFDQCPFSGAHKDGAYAIQFANGAIHAGCHHESCGGGSQRWQELRERFEPGKKRAAPKPESPPPGIPPGPAPGPGDTFTEEALLVLRSGDPLRAMLRTFALDHEGDDTVAECLIMSLASRSVLNTTGLHVSVSGESGKGKSHTFSTLIRQVPERHQLSGSMSNKALFYIDNLQPGTVIVLDDTSLSDDMSEILKGVTTSFRKPFMYRTVNKDRKGFVCTIPERCVWWVAKVEGSGDDQVFNRMLTCWIDDTIEQDNRVLTRILEDSEALPEHAEGERPDVQLCRAMWELLGRERLHVVIPFAKRIRFQSQTNRRNPEMLLGLVKAHTLLFSLQRERREVNGVPCIMATRADFDGAARLYSLLNGSVGGQTTKLTKMESDLINSIVTLHWVEFTIPMLQKATALSNAVLHRLIHGYTSRGAAYTGLLEKCPAIAYTDRTIISEDEMTGHSTRRRTNAYTFDHDLYGKWMAGGAVWLDDDPGPDPDEPVESRQSGSRITEGSVRQKAADSGGELDVLCTNTHLAVQNGKSGGTADHTNDNASAEQSASTYDGDSGTSVRSDPDSAPAPLNCEPDDRSSPIASRKPVPASAGKENKPAAGKITERRSVRASDYKKLEIYEGRSICYCCGRKGALYVEKLTAERKARPKAERDARCLCKVCYLAAAEKQRAGAPPLPGTIALAAMERISSSVGRCSVCDLAPAVYLDRGTGVRLCEACYSREAMEQTQKKRVGEKP</sequence>
<reference evidence="2 3" key="2">
    <citation type="journal article" date="2014" name="Genome Announc.">
        <title>Complete Genome Sequence of Methanoregula formicica SMSPT, a Mesophilic Hydrogenotrophic Methanogen Isolated from a Methanogenic Upflow Anaerobic Sludge Blanket Reactor.</title>
        <authorList>
            <person name="Yamamoto K."/>
            <person name="Tamaki H."/>
            <person name="Cadillo-Quiroz H."/>
            <person name="Imachi H."/>
            <person name="Kyrpides N."/>
            <person name="Woyke T."/>
            <person name="Goodwin L."/>
            <person name="Zinder S.H."/>
            <person name="Kamagata Y."/>
            <person name="Liu W.T."/>
        </authorList>
    </citation>
    <scope>NUCLEOTIDE SEQUENCE [LARGE SCALE GENOMIC DNA]</scope>
    <source>
        <strain evidence="3">DSM 22288 / NBRC 105244 / SMSP</strain>
    </source>
</reference>
<feature type="compositionally biased region" description="Acidic residues" evidence="1">
    <location>
        <begin position="764"/>
        <end position="775"/>
    </location>
</feature>
<dbReference type="RefSeq" id="WP_015286439.1">
    <property type="nucleotide sequence ID" value="NC_019943.1"/>
</dbReference>
<keyword evidence="3" id="KW-1185">Reference proteome</keyword>
<feature type="region of interest" description="Disordered" evidence="1">
    <location>
        <begin position="339"/>
        <end position="367"/>
    </location>
</feature>
<dbReference type="OrthoDB" id="117814at2157"/>
<reference evidence="3" key="1">
    <citation type="submission" date="2011-12" db="EMBL/GenBank/DDBJ databases">
        <title>Complete sequence of Methanoregula formicicum SMSP.</title>
        <authorList>
            <person name="Lucas S."/>
            <person name="Han J."/>
            <person name="Lapidus A."/>
            <person name="Cheng J.-F."/>
            <person name="Goodwin L."/>
            <person name="Pitluck S."/>
            <person name="Peters L."/>
            <person name="Ovchinnikova G."/>
            <person name="Teshima H."/>
            <person name="Detter J.C."/>
            <person name="Han C."/>
            <person name="Tapia R."/>
            <person name="Land M."/>
            <person name="Hauser L."/>
            <person name="Kyrpides N."/>
            <person name="Ivanova N."/>
            <person name="Pagani I."/>
            <person name="Imachi H."/>
            <person name="Tamaki H."/>
            <person name="Sekiguchi Y."/>
            <person name="Kamagata Y."/>
            <person name="Cadillo-Quiroz H."/>
            <person name="Zinder S."/>
            <person name="Liu W.-T."/>
            <person name="Woyke T."/>
        </authorList>
    </citation>
    <scope>NUCLEOTIDE SEQUENCE [LARGE SCALE GENOMIC DNA]</scope>
    <source>
        <strain evidence="3">DSM 22288 / NBRC 105244 / SMSP</strain>
    </source>
</reference>
<feature type="compositionally biased region" description="Low complexity" evidence="1">
    <location>
        <begin position="250"/>
        <end position="263"/>
    </location>
</feature>
<dbReference type="HOGENOM" id="CLU_013770_0_0_2"/>
<dbReference type="STRING" id="593750.Metfor_2482"/>
<evidence type="ECO:0000313" key="2">
    <source>
        <dbReference type="EMBL" id="AGB03477.1"/>
    </source>
</evidence>
<evidence type="ECO:0000313" key="3">
    <source>
        <dbReference type="Proteomes" id="UP000010824"/>
    </source>
</evidence>
<dbReference type="EMBL" id="CP003167">
    <property type="protein sequence ID" value="AGB03477.1"/>
    <property type="molecule type" value="Genomic_DNA"/>
</dbReference>
<dbReference type="eggNOG" id="arCOG07809">
    <property type="taxonomic scope" value="Archaea"/>
</dbReference>
<dbReference type="Proteomes" id="UP000010824">
    <property type="component" value="Chromosome"/>
</dbReference>
<feature type="compositionally biased region" description="Pro residues" evidence="1">
    <location>
        <begin position="348"/>
        <end position="362"/>
    </location>
</feature>
<organism evidence="2 3">
    <name type="scientific">Methanoregula formicica (strain DSM 22288 / NBRC 105244 / SMSP)</name>
    <dbReference type="NCBI Taxonomy" id="593750"/>
    <lineage>
        <taxon>Archaea</taxon>
        <taxon>Methanobacteriati</taxon>
        <taxon>Methanobacteriota</taxon>
        <taxon>Stenosarchaea group</taxon>
        <taxon>Methanomicrobia</taxon>
        <taxon>Methanomicrobiales</taxon>
        <taxon>Methanoregulaceae</taxon>
        <taxon>Methanoregula</taxon>
    </lineage>
</organism>
<accession>L0HFF8</accession>
<evidence type="ECO:0000256" key="1">
    <source>
        <dbReference type="SAM" id="MobiDB-lite"/>
    </source>
</evidence>
<dbReference type="AlphaFoldDB" id="L0HFF8"/>
<proteinExistence type="predicted"/>
<name>L0HFF8_METFS</name>
<dbReference type="GeneID" id="14309874"/>
<feature type="compositionally biased region" description="Polar residues" evidence="1">
    <location>
        <begin position="826"/>
        <end position="846"/>
    </location>
</feature>
<feature type="region of interest" description="Disordered" evidence="1">
    <location>
        <begin position="815"/>
        <end position="892"/>
    </location>
</feature>
<protein>
    <submittedName>
        <fullName evidence="2">Uncharacterized protein</fullName>
    </submittedName>
</protein>
<dbReference type="InParanoid" id="L0HFF8"/>
<gene>
    <name evidence="2" type="ordered locus">Metfor_2482</name>
</gene>
<feature type="region of interest" description="Disordered" evidence="1">
    <location>
        <begin position="764"/>
        <end position="797"/>
    </location>
</feature>
<dbReference type="KEGG" id="mfo:Metfor_2482"/>